<dbReference type="STRING" id="1082931.KKY_3876"/>
<accession>G4RDU6</accession>
<organism evidence="3 4">
    <name type="scientific">Pelagibacterium halotolerans (strain DSM 22347 / JCM 15775 / CGMCC 1.7692 / B2)</name>
    <dbReference type="NCBI Taxonomy" id="1082931"/>
    <lineage>
        <taxon>Bacteria</taxon>
        <taxon>Pseudomonadati</taxon>
        <taxon>Pseudomonadota</taxon>
        <taxon>Alphaproteobacteria</taxon>
        <taxon>Hyphomicrobiales</taxon>
        <taxon>Devosiaceae</taxon>
        <taxon>Pelagibacterium</taxon>
    </lineage>
</organism>
<keyword evidence="1" id="KW-0732">Signal</keyword>
<feature type="domain" description="Photosynthesis system II assembly factor Ycf48/Hcf136-like" evidence="2">
    <location>
        <begin position="100"/>
        <end position="210"/>
    </location>
</feature>
<dbReference type="RefSeq" id="WP_014133002.1">
    <property type="nucleotide sequence ID" value="NC_016078.1"/>
</dbReference>
<dbReference type="EMBL" id="CP003075">
    <property type="protein sequence ID" value="AEQ53858.1"/>
    <property type="molecule type" value="Genomic_DNA"/>
</dbReference>
<dbReference type="Proteomes" id="UP000008850">
    <property type="component" value="Chromosome"/>
</dbReference>
<feature type="signal peptide" evidence="1">
    <location>
        <begin position="1"/>
        <end position="21"/>
    </location>
</feature>
<dbReference type="eggNOG" id="COG4447">
    <property type="taxonomic scope" value="Bacteria"/>
</dbReference>
<dbReference type="KEGG" id="phl:KKY_3876"/>
<name>G4RDU6_PELHB</name>
<reference evidence="3 4" key="1">
    <citation type="journal article" date="2012" name="J. Bacteriol.">
        <title>Complete genome sequence of Pelagibacterium halotolerans B2T.</title>
        <authorList>
            <person name="Huo Y.Y."/>
            <person name="Cheng H."/>
            <person name="Han X.F."/>
            <person name="Jiang X.W."/>
            <person name="Sun C."/>
            <person name="Zhang X.Q."/>
            <person name="Zhu X.F."/>
            <person name="Liu Y.F."/>
            <person name="Li P.F."/>
            <person name="Ni P.X."/>
            <person name="Wu M."/>
        </authorList>
    </citation>
    <scope>NUCLEOTIDE SEQUENCE [LARGE SCALE GENOMIC DNA]</scope>
    <source>
        <strain evidence="4">DSM 22347 / JCM 15775 / CGMCC 1.7692 / B2</strain>
    </source>
</reference>
<dbReference type="CDD" id="cd15482">
    <property type="entry name" value="Sialidase_non-viral"/>
    <property type="match status" value="1"/>
</dbReference>
<dbReference type="SUPFAM" id="SSF110296">
    <property type="entry name" value="Oligoxyloglucan reducing end-specific cellobiohydrolase"/>
    <property type="match status" value="1"/>
</dbReference>
<evidence type="ECO:0000313" key="4">
    <source>
        <dbReference type="Proteomes" id="UP000008850"/>
    </source>
</evidence>
<gene>
    <name evidence="3" type="ordered locus">KKY_3876</name>
</gene>
<sequence>MITNRRMAAILIATSAMLSQAAMGQELRPLSDVLATTHIHGLASQENASNVLMATHHGLWSVDLENETAQLLGDSRDDFMGFSTHPTENERYWASGHPIAGGNIGVIESVDGGQTWSKIAEGVGGPVDFHQMTVSGANPEVLYGVHHGASLQTSTDAGRSWEEIGLLPDGIIDLAASGISPDALYAATSSGLFKSEDTGRTWVRIYETSVPVSSVHVDVNGVHAFVLGVGVVHSPETELDFAVVADDFEDTYLLHLTSMPEGGYVAATDGGGLVLLSSDGTVDISVPQ</sequence>
<feature type="chain" id="PRO_5003468170" description="Photosynthesis system II assembly factor Ycf48/Hcf136-like domain-containing protein" evidence="1">
    <location>
        <begin position="22"/>
        <end position="288"/>
    </location>
</feature>
<evidence type="ECO:0000313" key="3">
    <source>
        <dbReference type="EMBL" id="AEQ53858.1"/>
    </source>
</evidence>
<protein>
    <recommendedName>
        <fullName evidence="2">Photosynthesis system II assembly factor Ycf48/Hcf136-like domain-containing protein</fullName>
    </recommendedName>
</protein>
<dbReference type="InterPro" id="IPR015943">
    <property type="entry name" value="WD40/YVTN_repeat-like_dom_sf"/>
</dbReference>
<dbReference type="Gene3D" id="2.130.10.10">
    <property type="entry name" value="YVTN repeat-like/Quinoprotein amine dehydrogenase"/>
    <property type="match status" value="1"/>
</dbReference>
<dbReference type="InterPro" id="IPR028203">
    <property type="entry name" value="PSII_CF48-like_dom"/>
</dbReference>
<dbReference type="HOGENOM" id="CLU_070024_0_0_5"/>
<dbReference type="AlphaFoldDB" id="G4RDU6"/>
<proteinExistence type="predicted"/>
<keyword evidence="4" id="KW-1185">Reference proteome</keyword>
<dbReference type="Pfam" id="PF14870">
    <property type="entry name" value="PSII_BNR"/>
    <property type="match status" value="1"/>
</dbReference>
<evidence type="ECO:0000259" key="2">
    <source>
        <dbReference type="Pfam" id="PF14870"/>
    </source>
</evidence>
<evidence type="ECO:0000256" key="1">
    <source>
        <dbReference type="SAM" id="SignalP"/>
    </source>
</evidence>